<evidence type="ECO:0000313" key="3">
    <source>
        <dbReference type="Proteomes" id="UP000682892"/>
    </source>
</evidence>
<dbReference type="eggNOG" id="KOG1721">
    <property type="taxonomic scope" value="Eukaryota"/>
</dbReference>
<dbReference type="Proteomes" id="UP000682892">
    <property type="component" value="Unassembled WGS sequence"/>
</dbReference>
<dbReference type="PhylomeDB" id="Q17M75"/>
<dbReference type="HOGENOM" id="CLU_590820_0_0_1"/>
<dbReference type="PaxDb" id="7159-AAEL018173-PA"/>
<reference evidence="2" key="1">
    <citation type="submission" date="2005-10" db="EMBL/GenBank/DDBJ databases">
        <authorList>
            <person name="Loftus B.J."/>
            <person name="Nene V.M."/>
            <person name="Hannick L.I."/>
            <person name="Bidwell S."/>
            <person name="Haas B."/>
            <person name="Amedeo P."/>
            <person name="Orvis J."/>
            <person name="Wortman J.R."/>
            <person name="White O.R."/>
            <person name="Salzberg S."/>
            <person name="Shumway M."/>
            <person name="Koo H."/>
            <person name="Zhao Y."/>
            <person name="Holmes M."/>
            <person name="Miller J."/>
            <person name="Schatz M."/>
            <person name="Pop M."/>
            <person name="Pai G."/>
            <person name="Utterback T."/>
            <person name="Rogers Y.-H."/>
            <person name="Kravitz S."/>
            <person name="Fraser C.M."/>
        </authorList>
    </citation>
    <scope>NUCLEOTIDE SEQUENCE</scope>
    <source>
        <strain evidence="2">Liverpool</strain>
    </source>
</reference>
<sequence length="88" mass="10328">MYDDRVNNLNRIKTELQANIQIQNLFGLANPMGINSSAFHNHHHLQQQLSQQQHHQHQPAPIKLVCSFCYNVYKTPQTLSRHIEKFHS</sequence>
<dbReference type="AlphaFoldDB" id="Q17M75"/>
<dbReference type="OMA" id="CNPVKLV"/>
<dbReference type="VEuPathDB" id="VectorBase:AAEL018173"/>
<proteinExistence type="predicted"/>
<reference evidence="2" key="2">
    <citation type="journal article" date="2007" name="Science">
        <title>Genome sequence of Aedes aegypti, a major arbovirus vector.</title>
        <authorList>
            <person name="Nene V."/>
            <person name="Wortman J.R."/>
            <person name="Lawson D."/>
            <person name="Haas B."/>
            <person name="Kodira C."/>
            <person name="Tu Z.J."/>
            <person name="Loftus B."/>
            <person name="Xi Z."/>
            <person name="Megy K."/>
            <person name="Grabherr M."/>
            <person name="Ren Q."/>
            <person name="Zdobnov E.M."/>
            <person name="Lobo N.F."/>
            <person name="Campbell K.S."/>
            <person name="Brown S.E."/>
            <person name="Bonaldo M.F."/>
            <person name="Zhu J."/>
            <person name="Sinkins S.P."/>
            <person name="Hogenkamp D.G."/>
            <person name="Amedeo P."/>
            <person name="Arensburger P."/>
            <person name="Atkinson P.W."/>
            <person name="Bidwell S."/>
            <person name="Biedler J."/>
            <person name="Birney E."/>
            <person name="Bruggner R.V."/>
            <person name="Costas J."/>
            <person name="Coy M.R."/>
            <person name="Crabtree J."/>
            <person name="Crawford M."/>
            <person name="Debruyn B."/>
            <person name="Decaprio D."/>
            <person name="Eiglmeier K."/>
            <person name="Eisenstadt E."/>
            <person name="El-Dorry H."/>
            <person name="Gelbart W.M."/>
            <person name="Gomes S.L."/>
            <person name="Hammond M."/>
            <person name="Hannick L.I."/>
            <person name="Hogan J.R."/>
            <person name="Holmes M.H."/>
            <person name="Jaffe D."/>
            <person name="Johnston J.S."/>
            <person name="Kennedy R.C."/>
            <person name="Koo H."/>
            <person name="Kravitz S."/>
            <person name="Kriventseva E.V."/>
            <person name="Kulp D."/>
            <person name="Labutti K."/>
            <person name="Lee E."/>
            <person name="Li S."/>
            <person name="Lovin D.D."/>
            <person name="Mao C."/>
            <person name="Mauceli E."/>
            <person name="Menck C.F."/>
            <person name="Miller J.R."/>
            <person name="Montgomery P."/>
            <person name="Mori A."/>
            <person name="Nascimento A.L."/>
            <person name="Naveira H.F."/>
            <person name="Nusbaum C."/>
            <person name="O'leary S."/>
            <person name="Orvis J."/>
            <person name="Pertea M."/>
            <person name="Quesneville H."/>
            <person name="Reidenbach K.R."/>
            <person name="Rogers Y.H."/>
            <person name="Roth C.W."/>
            <person name="Schneider J.R."/>
            <person name="Schatz M."/>
            <person name="Shumway M."/>
            <person name="Stanke M."/>
            <person name="Stinson E.O."/>
            <person name="Tubio J.M."/>
            <person name="Vanzee J.P."/>
            <person name="Verjovski-Almeida S."/>
            <person name="Werner D."/>
            <person name="White O."/>
            <person name="Wyder S."/>
            <person name="Zeng Q."/>
            <person name="Zhao Q."/>
            <person name="Zhao Y."/>
            <person name="Hill C.A."/>
            <person name="Raikhel A.S."/>
            <person name="Soares M.B."/>
            <person name="Knudson D.L."/>
            <person name="Lee N.H."/>
            <person name="Galagan J."/>
            <person name="Salzberg S.L."/>
            <person name="Paulsen I.T."/>
            <person name="Dimopoulos G."/>
            <person name="Collins F.H."/>
            <person name="Birren B."/>
            <person name="Fraser-Liggett C.M."/>
            <person name="Severson D.W."/>
        </authorList>
    </citation>
    <scope>NUCLEOTIDE SEQUENCE [LARGE SCALE GENOMIC DNA]</scope>
    <source>
        <strain evidence="2">Liverpool</strain>
    </source>
</reference>
<organism evidence="2 3">
    <name type="scientific">Aedes aegypti</name>
    <name type="common">Yellowfever mosquito</name>
    <name type="synonym">Culex aegypti</name>
    <dbReference type="NCBI Taxonomy" id="7159"/>
    <lineage>
        <taxon>Eukaryota</taxon>
        <taxon>Metazoa</taxon>
        <taxon>Ecdysozoa</taxon>
        <taxon>Arthropoda</taxon>
        <taxon>Hexapoda</taxon>
        <taxon>Insecta</taxon>
        <taxon>Pterygota</taxon>
        <taxon>Neoptera</taxon>
        <taxon>Endopterygota</taxon>
        <taxon>Diptera</taxon>
        <taxon>Nematocera</taxon>
        <taxon>Culicoidea</taxon>
        <taxon>Culicidae</taxon>
        <taxon>Culicinae</taxon>
        <taxon>Aedini</taxon>
        <taxon>Aedes</taxon>
        <taxon>Stegomyia</taxon>
    </lineage>
</organism>
<evidence type="ECO:0000259" key="1">
    <source>
        <dbReference type="PROSITE" id="PS00028"/>
    </source>
</evidence>
<dbReference type="InterPro" id="IPR013087">
    <property type="entry name" value="Znf_C2H2_type"/>
</dbReference>
<gene>
    <name evidence="2" type="ORF">AaeL_AAEL001138</name>
</gene>
<accession>Q17M75</accession>
<reference evidence="2" key="3">
    <citation type="submission" date="2012-09" db="EMBL/GenBank/DDBJ databases">
        <authorList>
            <consortium name="VectorBase"/>
        </authorList>
    </citation>
    <scope>NUCLEOTIDE SEQUENCE</scope>
    <source>
        <strain evidence="2">Liverpool</strain>
    </source>
</reference>
<name>Q17M75_AEDAE</name>
<dbReference type="PROSITE" id="PS00028">
    <property type="entry name" value="ZINC_FINGER_C2H2_1"/>
    <property type="match status" value="1"/>
</dbReference>
<dbReference type="EMBL" id="CH477208">
    <property type="protein sequence ID" value="EAT47769.1"/>
    <property type="molecule type" value="Genomic_DNA"/>
</dbReference>
<evidence type="ECO:0000313" key="2">
    <source>
        <dbReference type="EMBL" id="EAT47769.1"/>
    </source>
</evidence>
<feature type="domain" description="C2H2-type" evidence="1">
    <location>
        <begin position="66"/>
        <end position="87"/>
    </location>
</feature>
<protein>
    <submittedName>
        <fullName evidence="2">AAEL001138-PA</fullName>
    </submittedName>
</protein>